<evidence type="ECO:0000313" key="1">
    <source>
        <dbReference type="EMBL" id="KAF2753476.1"/>
    </source>
</evidence>
<dbReference type="InterPro" id="IPR039582">
    <property type="entry name" value="THTPA"/>
</dbReference>
<reference evidence="1" key="1">
    <citation type="journal article" date="2020" name="Stud. Mycol.">
        <title>101 Dothideomycetes genomes: a test case for predicting lifestyles and emergence of pathogens.</title>
        <authorList>
            <person name="Haridas S."/>
            <person name="Albert R."/>
            <person name="Binder M."/>
            <person name="Bloem J."/>
            <person name="Labutti K."/>
            <person name="Salamov A."/>
            <person name="Andreopoulos B."/>
            <person name="Baker S."/>
            <person name="Barry K."/>
            <person name="Bills G."/>
            <person name="Bluhm B."/>
            <person name="Cannon C."/>
            <person name="Castanera R."/>
            <person name="Culley D."/>
            <person name="Daum C."/>
            <person name="Ezra D."/>
            <person name="Gonzalez J."/>
            <person name="Henrissat B."/>
            <person name="Kuo A."/>
            <person name="Liang C."/>
            <person name="Lipzen A."/>
            <person name="Lutzoni F."/>
            <person name="Magnuson J."/>
            <person name="Mondo S."/>
            <person name="Nolan M."/>
            <person name="Ohm R."/>
            <person name="Pangilinan J."/>
            <person name="Park H.-J."/>
            <person name="Ramirez L."/>
            <person name="Alfaro M."/>
            <person name="Sun H."/>
            <person name="Tritt A."/>
            <person name="Yoshinaga Y."/>
            <person name="Zwiers L.-H."/>
            <person name="Turgeon B."/>
            <person name="Goodwin S."/>
            <person name="Spatafora J."/>
            <person name="Crous P."/>
            <person name="Grigoriev I."/>
        </authorList>
    </citation>
    <scope>NUCLEOTIDE SEQUENCE</scope>
    <source>
        <strain evidence="1">CBS 121739</strain>
    </source>
</reference>
<evidence type="ECO:0008006" key="3">
    <source>
        <dbReference type="Google" id="ProtNLM"/>
    </source>
</evidence>
<dbReference type="OrthoDB" id="442176at2759"/>
<dbReference type="GO" id="GO:0000287">
    <property type="term" value="F:magnesium ion binding"/>
    <property type="evidence" value="ECO:0007669"/>
    <property type="project" value="TreeGrafter"/>
</dbReference>
<dbReference type="AlphaFoldDB" id="A0A6A6VUL0"/>
<keyword evidence="2" id="KW-1185">Reference proteome</keyword>
<dbReference type="GeneID" id="54490750"/>
<organism evidence="1 2">
    <name type="scientific">Pseudovirgaria hyperparasitica</name>
    <dbReference type="NCBI Taxonomy" id="470096"/>
    <lineage>
        <taxon>Eukaryota</taxon>
        <taxon>Fungi</taxon>
        <taxon>Dikarya</taxon>
        <taxon>Ascomycota</taxon>
        <taxon>Pezizomycotina</taxon>
        <taxon>Dothideomycetes</taxon>
        <taxon>Dothideomycetes incertae sedis</taxon>
        <taxon>Acrospermales</taxon>
        <taxon>Acrospermaceae</taxon>
        <taxon>Pseudovirgaria</taxon>
    </lineage>
</organism>
<evidence type="ECO:0000313" key="2">
    <source>
        <dbReference type="Proteomes" id="UP000799437"/>
    </source>
</evidence>
<dbReference type="PANTHER" id="PTHR14586">
    <property type="entry name" value="THIAMINE-TRIPHOSPHATASE"/>
    <property type="match status" value="1"/>
</dbReference>
<name>A0A6A6VUL0_9PEZI</name>
<dbReference type="PANTHER" id="PTHR14586:SF1">
    <property type="entry name" value="THIAMINE-TRIPHOSPHATASE"/>
    <property type="match status" value="1"/>
</dbReference>
<dbReference type="SUPFAM" id="SSF55154">
    <property type="entry name" value="CYTH-like phosphatases"/>
    <property type="match status" value="1"/>
</dbReference>
<accession>A0A6A6VUL0</accession>
<dbReference type="RefSeq" id="XP_033595927.1">
    <property type="nucleotide sequence ID" value="XM_033749696.1"/>
</dbReference>
<protein>
    <recommendedName>
        <fullName evidence="3">CYTH domain-containing protein</fullName>
    </recommendedName>
</protein>
<sequence length="221" mass="25610">MAYLTNGARAMTKRVLEVERKFAATPTSIQTLRNASSPIFKHLAPLGRKTFRDTYFDRENALFGKGVYIRRRNGLWEAKIRAGGDFINSAFEEVAGEEAVKEVIKEKLHVAIEGVSIEDCLEVAADFVTERESWMVHERFRVDVDETDFGCMVGEVELKEDIEDHGQDEEKRMRMDEERRKRMDEDIKAFMKAYPDTFPEGNAVGKLTAYFDWKKREVKLR</sequence>
<dbReference type="GO" id="GO:0050333">
    <property type="term" value="F:thiamine triphosphate phosphatase activity"/>
    <property type="evidence" value="ECO:0007669"/>
    <property type="project" value="InterPro"/>
</dbReference>
<dbReference type="Proteomes" id="UP000799437">
    <property type="component" value="Unassembled WGS sequence"/>
</dbReference>
<dbReference type="EMBL" id="ML996584">
    <property type="protein sequence ID" value="KAF2753476.1"/>
    <property type="molecule type" value="Genomic_DNA"/>
</dbReference>
<gene>
    <name evidence="1" type="ORF">EJ05DRAFT_541972</name>
</gene>
<dbReference type="Gene3D" id="2.40.320.10">
    <property type="entry name" value="Hypothetical Protein Pfu-838710-001"/>
    <property type="match status" value="1"/>
</dbReference>
<dbReference type="InterPro" id="IPR033469">
    <property type="entry name" value="CYTH-like_dom_sf"/>
</dbReference>
<dbReference type="GO" id="GO:0042357">
    <property type="term" value="P:thiamine diphosphate metabolic process"/>
    <property type="evidence" value="ECO:0007669"/>
    <property type="project" value="TreeGrafter"/>
</dbReference>
<proteinExistence type="predicted"/>